<comment type="similarity">
    <text evidence="1">Belongs to the CapA family.</text>
</comment>
<sequence>MIQATEKSEAGARDMTLFLCGDVMTGRGIDQVLPHPGDPVLHEGYATSALDYVALAERANGPVPRPVEFAYVWGDALAEWARIGPDLRIVNLETAVTTRDDWQRGKGIHYRMHPANVPCLTAAAIDCCVLANNHVLDWGHAGLAETLETLRCAGLQTAGAGRDKAEAAAPAVLSVTGKGRVLVFSFGAQSSGIPPGWAAAAGQPGVNLLPDFSPATLRQIAAQVEAIKRPADVVVVSLHWGGNWGYAVPAAHQRFAHGLIDQCGVDVVHGHSSHHPLGIEVYRGRPILYGCGDFLNDYEGIAGYEAYRGDLSLMYFLTIDAAGGTLLRLRMIPMQTRRFRLNRASAADTRWLRGVLDRAGRHLGSRVEAGPGGSLALRW</sequence>
<dbReference type="Proteomes" id="UP000064243">
    <property type="component" value="Unassembled WGS sequence"/>
</dbReference>
<organism evidence="3 4">
    <name type="scientific">Thiobacillus denitrificans</name>
    <dbReference type="NCBI Taxonomy" id="36861"/>
    <lineage>
        <taxon>Bacteria</taxon>
        <taxon>Pseudomonadati</taxon>
        <taxon>Pseudomonadota</taxon>
        <taxon>Betaproteobacteria</taxon>
        <taxon>Nitrosomonadales</taxon>
        <taxon>Thiobacillaceae</taxon>
        <taxon>Thiobacillus</taxon>
    </lineage>
</organism>
<dbReference type="SMART" id="SM00854">
    <property type="entry name" value="PGA_cap"/>
    <property type="match status" value="1"/>
</dbReference>
<keyword evidence="4" id="KW-1185">Reference proteome</keyword>
<proteinExistence type="inferred from homology"/>
<evidence type="ECO:0000313" key="4">
    <source>
        <dbReference type="Proteomes" id="UP000064243"/>
    </source>
</evidence>
<evidence type="ECO:0000313" key="3">
    <source>
        <dbReference type="EMBL" id="KVW94961.1"/>
    </source>
</evidence>
<dbReference type="InterPro" id="IPR052169">
    <property type="entry name" value="CW_Biosynth-Accessory"/>
</dbReference>
<dbReference type="OrthoDB" id="5405713at2"/>
<dbReference type="SUPFAM" id="SSF56300">
    <property type="entry name" value="Metallo-dependent phosphatases"/>
    <property type="match status" value="1"/>
</dbReference>
<dbReference type="Gene3D" id="3.60.21.10">
    <property type="match status" value="1"/>
</dbReference>
<dbReference type="InterPro" id="IPR019079">
    <property type="entry name" value="Capsule_synth_CapA"/>
</dbReference>
<reference evidence="3 4" key="1">
    <citation type="journal article" date="2015" name="Appl. Environ. Microbiol.">
        <title>Aerobic and Anaerobic Thiosulfate Oxidation by a Cold-Adapted, Subglacial Chemoautotroph.</title>
        <authorList>
            <person name="Harrold Z.R."/>
            <person name="Skidmore M.L."/>
            <person name="Hamilton T.L."/>
            <person name="Desch L."/>
            <person name="Amada K."/>
            <person name="van Gelder W."/>
            <person name="Glover K."/>
            <person name="Roden E.E."/>
            <person name="Boyd E.S."/>
        </authorList>
    </citation>
    <scope>NUCLEOTIDE SEQUENCE [LARGE SCALE GENOMIC DNA]</scope>
    <source>
        <strain evidence="3 4">RG</strain>
    </source>
</reference>
<dbReference type="EMBL" id="LDUG01000029">
    <property type="protein sequence ID" value="KVW94961.1"/>
    <property type="molecule type" value="Genomic_DNA"/>
</dbReference>
<accession>A0A106BM20</accession>
<dbReference type="PATRIC" id="fig|36861.3.peg.1863"/>
<gene>
    <name evidence="3" type="ORF">ABW22_10970</name>
</gene>
<dbReference type="InterPro" id="IPR029052">
    <property type="entry name" value="Metallo-depent_PP-like"/>
</dbReference>
<feature type="domain" description="Capsule synthesis protein CapA" evidence="2">
    <location>
        <begin position="16"/>
        <end position="298"/>
    </location>
</feature>
<name>A0A106BM20_THIDE</name>
<dbReference type="AlphaFoldDB" id="A0A106BM20"/>
<protein>
    <submittedName>
        <fullName evidence="3">Poly-gamma-glutamate biosynthesis protein</fullName>
    </submittedName>
</protein>
<dbReference type="PANTHER" id="PTHR33393">
    <property type="entry name" value="POLYGLUTAMINE SYNTHESIS ACCESSORY PROTEIN RV0574C-RELATED"/>
    <property type="match status" value="1"/>
</dbReference>
<evidence type="ECO:0000256" key="1">
    <source>
        <dbReference type="ARBA" id="ARBA00005662"/>
    </source>
</evidence>
<dbReference type="PANTHER" id="PTHR33393:SF11">
    <property type="entry name" value="POLYGLUTAMINE SYNTHESIS ACCESSORY PROTEIN RV0574C-RELATED"/>
    <property type="match status" value="1"/>
</dbReference>
<dbReference type="Pfam" id="PF09587">
    <property type="entry name" value="PGA_cap"/>
    <property type="match status" value="1"/>
</dbReference>
<dbReference type="RefSeq" id="WP_059756298.1">
    <property type="nucleotide sequence ID" value="NZ_LDUG01000029.1"/>
</dbReference>
<dbReference type="CDD" id="cd07381">
    <property type="entry name" value="MPP_CapA"/>
    <property type="match status" value="1"/>
</dbReference>
<comment type="caution">
    <text evidence="3">The sequence shown here is derived from an EMBL/GenBank/DDBJ whole genome shotgun (WGS) entry which is preliminary data.</text>
</comment>
<evidence type="ECO:0000259" key="2">
    <source>
        <dbReference type="SMART" id="SM00854"/>
    </source>
</evidence>